<evidence type="ECO:0000256" key="2">
    <source>
        <dbReference type="SAM" id="SignalP"/>
    </source>
</evidence>
<sequence>MLFSPLRVLTLALAAAAPLVDGRAAGSPGSSLQALLPRRVPSKKWPDATWAAGPGDPQKQGNNIRGAVFTAFFPDLPTGYIRCGQSWQTANFDDMTALLTPWPLESDPEFSTKFTYLPPSSCTRVACFRTSGAYLCNTLNHTLMLETAFNLTWAIKSFKLMQAPSESTHRTDIPSGCCDNIERNVFKPGYSGEWRSTGPLGVPGWLAVLGYANCNDDRMSPYPGGGPGKWDGVGSPYNGRCHQLEPGNWPNTEGDTQGDSGCRYPAKEPPIGRVGDWEW</sequence>
<feature type="region of interest" description="Disordered" evidence="1">
    <location>
        <begin position="248"/>
        <end position="268"/>
    </location>
</feature>
<dbReference type="eggNOG" id="ENOG502RN05">
    <property type="taxonomic scope" value="Eukaryota"/>
</dbReference>
<name>J3NYM8_GAET3</name>
<dbReference type="EMBL" id="GL385397">
    <property type="protein sequence ID" value="EJT76461.1"/>
    <property type="molecule type" value="Genomic_DNA"/>
</dbReference>
<keyword evidence="5" id="KW-1185">Reference proteome</keyword>
<gene>
    <name evidence="4" type="primary">20346838</name>
    <name evidence="3" type="ORF">GGTG_06380</name>
</gene>
<feature type="signal peptide" evidence="2">
    <location>
        <begin position="1"/>
        <end position="22"/>
    </location>
</feature>
<dbReference type="AlphaFoldDB" id="J3NYM8"/>
<evidence type="ECO:0000313" key="3">
    <source>
        <dbReference type="EMBL" id="EJT76461.1"/>
    </source>
</evidence>
<evidence type="ECO:0000256" key="1">
    <source>
        <dbReference type="SAM" id="MobiDB-lite"/>
    </source>
</evidence>
<keyword evidence="2" id="KW-0732">Signal</keyword>
<reference evidence="4" key="4">
    <citation type="journal article" date="2015" name="G3 (Bethesda)">
        <title>Genome sequences of three phytopathogenic species of the Magnaporthaceae family of fungi.</title>
        <authorList>
            <person name="Okagaki L.H."/>
            <person name="Nunes C.C."/>
            <person name="Sailsbery J."/>
            <person name="Clay B."/>
            <person name="Brown D."/>
            <person name="John T."/>
            <person name="Oh Y."/>
            <person name="Young N."/>
            <person name="Fitzgerald M."/>
            <person name="Haas B.J."/>
            <person name="Zeng Q."/>
            <person name="Young S."/>
            <person name="Adiconis X."/>
            <person name="Fan L."/>
            <person name="Levin J.Z."/>
            <person name="Mitchell T.K."/>
            <person name="Okubara P.A."/>
            <person name="Farman M.L."/>
            <person name="Kohn L.M."/>
            <person name="Birren B."/>
            <person name="Ma L.-J."/>
            <person name="Dean R.A."/>
        </authorList>
    </citation>
    <scope>NUCLEOTIDE SEQUENCE</scope>
    <source>
        <strain evidence="4">R3-111a-1</strain>
    </source>
</reference>
<feature type="compositionally biased region" description="Polar residues" evidence="1">
    <location>
        <begin position="249"/>
        <end position="259"/>
    </location>
</feature>
<dbReference type="GeneID" id="20346838"/>
<reference evidence="5" key="1">
    <citation type="submission" date="2010-07" db="EMBL/GenBank/DDBJ databases">
        <title>The genome sequence of Gaeumannomyces graminis var. tritici strain R3-111a-1.</title>
        <authorList>
            <consortium name="The Broad Institute Genome Sequencing Platform"/>
            <person name="Ma L.-J."/>
            <person name="Dead R."/>
            <person name="Young S."/>
            <person name="Zeng Q."/>
            <person name="Koehrsen M."/>
            <person name="Alvarado L."/>
            <person name="Berlin A."/>
            <person name="Chapman S.B."/>
            <person name="Chen Z."/>
            <person name="Freedman E."/>
            <person name="Gellesch M."/>
            <person name="Goldberg J."/>
            <person name="Griggs A."/>
            <person name="Gujja S."/>
            <person name="Heilman E.R."/>
            <person name="Heiman D."/>
            <person name="Hepburn T."/>
            <person name="Howarth C."/>
            <person name="Jen D."/>
            <person name="Larson L."/>
            <person name="Mehta T."/>
            <person name="Neiman D."/>
            <person name="Pearson M."/>
            <person name="Roberts A."/>
            <person name="Saif S."/>
            <person name="Shea T."/>
            <person name="Shenoy N."/>
            <person name="Sisk P."/>
            <person name="Stolte C."/>
            <person name="Sykes S."/>
            <person name="Walk T."/>
            <person name="White J."/>
            <person name="Yandava C."/>
            <person name="Haas B."/>
            <person name="Nusbaum C."/>
            <person name="Birren B."/>
        </authorList>
    </citation>
    <scope>NUCLEOTIDE SEQUENCE [LARGE SCALE GENOMIC DNA]</scope>
    <source>
        <strain evidence="5">R3-111a-1</strain>
    </source>
</reference>
<accession>J3NYM8</accession>
<dbReference type="EnsemblFungi" id="EJT76461">
    <property type="protein sequence ID" value="EJT76461"/>
    <property type="gene ID" value="GGTG_06380"/>
</dbReference>
<evidence type="ECO:0000313" key="5">
    <source>
        <dbReference type="Proteomes" id="UP000006039"/>
    </source>
</evidence>
<protein>
    <submittedName>
        <fullName evidence="3 4">Uncharacterized protein</fullName>
    </submittedName>
</protein>
<dbReference type="RefSeq" id="XP_009222461.1">
    <property type="nucleotide sequence ID" value="XM_009224197.1"/>
</dbReference>
<reference evidence="3" key="3">
    <citation type="submission" date="2010-09" db="EMBL/GenBank/DDBJ databases">
        <title>Annotation of Gaeumannomyces graminis var. tritici R3-111a-1.</title>
        <authorList>
            <consortium name="The Broad Institute Genome Sequencing Platform"/>
            <person name="Ma L.-J."/>
            <person name="Dead R."/>
            <person name="Young S.K."/>
            <person name="Zeng Q."/>
            <person name="Gargeya S."/>
            <person name="Fitzgerald M."/>
            <person name="Haas B."/>
            <person name="Abouelleil A."/>
            <person name="Alvarado L."/>
            <person name="Arachchi H.M."/>
            <person name="Berlin A."/>
            <person name="Brown A."/>
            <person name="Chapman S.B."/>
            <person name="Chen Z."/>
            <person name="Dunbar C."/>
            <person name="Freedman E."/>
            <person name="Gearin G."/>
            <person name="Gellesch M."/>
            <person name="Goldberg J."/>
            <person name="Griggs A."/>
            <person name="Gujja S."/>
            <person name="Heiman D."/>
            <person name="Howarth C."/>
            <person name="Larson L."/>
            <person name="Lui A."/>
            <person name="MacDonald P.J.P."/>
            <person name="Mehta T."/>
            <person name="Montmayeur A."/>
            <person name="Murphy C."/>
            <person name="Neiman D."/>
            <person name="Pearson M."/>
            <person name="Priest M."/>
            <person name="Roberts A."/>
            <person name="Saif S."/>
            <person name="Shea T."/>
            <person name="Shenoy N."/>
            <person name="Sisk P."/>
            <person name="Stolte C."/>
            <person name="Sykes S."/>
            <person name="Yandava C."/>
            <person name="Wortman J."/>
            <person name="Nusbaum C."/>
            <person name="Birren B."/>
        </authorList>
    </citation>
    <scope>NUCLEOTIDE SEQUENCE</scope>
    <source>
        <strain evidence="3">R3-111a-1</strain>
    </source>
</reference>
<evidence type="ECO:0000313" key="4">
    <source>
        <dbReference type="EnsemblFungi" id="EJT76461"/>
    </source>
</evidence>
<organism evidence="3">
    <name type="scientific">Gaeumannomyces tritici (strain R3-111a-1)</name>
    <name type="common">Wheat and barley take-all root rot fungus</name>
    <name type="synonym">Gaeumannomyces graminis var. tritici</name>
    <dbReference type="NCBI Taxonomy" id="644352"/>
    <lineage>
        <taxon>Eukaryota</taxon>
        <taxon>Fungi</taxon>
        <taxon>Dikarya</taxon>
        <taxon>Ascomycota</taxon>
        <taxon>Pezizomycotina</taxon>
        <taxon>Sordariomycetes</taxon>
        <taxon>Sordariomycetidae</taxon>
        <taxon>Magnaporthales</taxon>
        <taxon>Magnaporthaceae</taxon>
        <taxon>Gaeumannomyces</taxon>
    </lineage>
</organism>
<dbReference type="HOGENOM" id="CLU_983788_0_0_1"/>
<reference evidence="3" key="2">
    <citation type="submission" date="2010-07" db="EMBL/GenBank/DDBJ databases">
        <authorList>
            <consortium name="The Broad Institute Genome Sequencing Platform"/>
            <consortium name="Broad Institute Genome Sequencing Center for Infectious Disease"/>
            <person name="Ma L.-J."/>
            <person name="Dead R."/>
            <person name="Young S."/>
            <person name="Zeng Q."/>
            <person name="Koehrsen M."/>
            <person name="Alvarado L."/>
            <person name="Berlin A."/>
            <person name="Chapman S.B."/>
            <person name="Chen Z."/>
            <person name="Freedman E."/>
            <person name="Gellesch M."/>
            <person name="Goldberg J."/>
            <person name="Griggs A."/>
            <person name="Gujja S."/>
            <person name="Heilman E.R."/>
            <person name="Heiman D."/>
            <person name="Hepburn T."/>
            <person name="Howarth C."/>
            <person name="Jen D."/>
            <person name="Larson L."/>
            <person name="Mehta T."/>
            <person name="Neiman D."/>
            <person name="Pearson M."/>
            <person name="Roberts A."/>
            <person name="Saif S."/>
            <person name="Shea T."/>
            <person name="Shenoy N."/>
            <person name="Sisk P."/>
            <person name="Stolte C."/>
            <person name="Sykes S."/>
            <person name="Walk T."/>
            <person name="White J."/>
            <person name="Yandava C."/>
            <person name="Haas B."/>
            <person name="Nusbaum C."/>
            <person name="Birren B."/>
        </authorList>
    </citation>
    <scope>NUCLEOTIDE SEQUENCE</scope>
    <source>
        <strain evidence="3">R3-111a-1</strain>
    </source>
</reference>
<dbReference type="VEuPathDB" id="FungiDB:GGTG_06380"/>
<reference evidence="4" key="5">
    <citation type="submission" date="2018-04" db="UniProtKB">
        <authorList>
            <consortium name="EnsemblFungi"/>
        </authorList>
    </citation>
    <scope>IDENTIFICATION</scope>
    <source>
        <strain evidence="4">R3-111a-1</strain>
    </source>
</reference>
<dbReference type="Proteomes" id="UP000006039">
    <property type="component" value="Unassembled WGS sequence"/>
</dbReference>
<feature type="chain" id="PRO_5015094587" evidence="2">
    <location>
        <begin position="23"/>
        <end position="279"/>
    </location>
</feature>
<proteinExistence type="predicted"/>
<dbReference type="OrthoDB" id="10408368at2759"/>